<dbReference type="InterPro" id="IPR002912">
    <property type="entry name" value="ACT_dom"/>
</dbReference>
<dbReference type="Pfam" id="PF13328">
    <property type="entry name" value="HD_4"/>
    <property type="match status" value="1"/>
</dbReference>
<dbReference type="Gene3D" id="3.30.70.260">
    <property type="match status" value="1"/>
</dbReference>
<dbReference type="GO" id="GO:0005886">
    <property type="term" value="C:plasma membrane"/>
    <property type="evidence" value="ECO:0007669"/>
    <property type="project" value="TreeGrafter"/>
</dbReference>
<dbReference type="NCBIfam" id="TIGR00691">
    <property type="entry name" value="spoT_relA"/>
    <property type="match status" value="1"/>
</dbReference>
<dbReference type="FunFam" id="3.30.460.10:FF:000001">
    <property type="entry name" value="GTP pyrophosphokinase RelA"/>
    <property type="match status" value="1"/>
</dbReference>
<proteinExistence type="inferred from homology"/>
<dbReference type="GO" id="GO:0042594">
    <property type="term" value="P:response to starvation"/>
    <property type="evidence" value="ECO:0007669"/>
    <property type="project" value="TreeGrafter"/>
</dbReference>
<dbReference type="Gene3D" id="3.30.460.10">
    <property type="entry name" value="Beta Polymerase, domain 2"/>
    <property type="match status" value="1"/>
</dbReference>
<dbReference type="GO" id="GO:0015949">
    <property type="term" value="P:nucleobase-containing small molecule interconversion"/>
    <property type="evidence" value="ECO:0007669"/>
    <property type="project" value="UniProtKB-ARBA"/>
</dbReference>
<name>A0AAX1PHU6_AERSA</name>
<dbReference type="GO" id="GO:0015969">
    <property type="term" value="P:guanosine tetraphosphate metabolic process"/>
    <property type="evidence" value="ECO:0007669"/>
    <property type="project" value="InterPro"/>
</dbReference>
<dbReference type="InterPro" id="IPR045600">
    <property type="entry name" value="RelA/SpoT_AH_RIS"/>
</dbReference>
<comment type="function">
    <text evidence="5">In eubacteria ppGpp (guanosine 3'-diphosphate 5'-diphosphate) is a mediator of the stringent response that coordinates a variety of cellular activities in response to changes in nutritional abundance.</text>
</comment>
<dbReference type="Pfam" id="PF02824">
    <property type="entry name" value="TGS"/>
    <property type="match status" value="1"/>
</dbReference>
<dbReference type="AlphaFoldDB" id="A0AAX1PHU6"/>
<dbReference type="InterPro" id="IPR003607">
    <property type="entry name" value="HD/PDEase_dom"/>
</dbReference>
<dbReference type="PROSITE" id="PS51831">
    <property type="entry name" value="HD"/>
    <property type="match status" value="1"/>
</dbReference>
<dbReference type="Gene3D" id="3.10.20.30">
    <property type="match status" value="1"/>
</dbReference>
<evidence type="ECO:0000256" key="3">
    <source>
        <dbReference type="ARBA" id="ARBA00024387"/>
    </source>
</evidence>
<evidence type="ECO:0000313" key="10">
    <source>
        <dbReference type="Proteomes" id="UP000249422"/>
    </source>
</evidence>
<dbReference type="EC" id="3.1.7.2" evidence="3"/>
<dbReference type="Pfam" id="PF19296">
    <property type="entry name" value="RelA_AH_RIS"/>
    <property type="match status" value="1"/>
</dbReference>
<dbReference type="InterPro" id="IPR006674">
    <property type="entry name" value="HD_domain"/>
</dbReference>
<dbReference type="InterPro" id="IPR004095">
    <property type="entry name" value="TGS"/>
</dbReference>
<feature type="domain" description="TGS" evidence="8">
    <location>
        <begin position="427"/>
        <end position="488"/>
    </location>
</feature>
<comment type="catalytic activity">
    <reaction evidence="4">
        <text>guanosine 3',5'-bis(diphosphate) + H2O = GDP + diphosphate + H(+)</text>
        <dbReference type="Rhea" id="RHEA:14253"/>
        <dbReference type="ChEBI" id="CHEBI:15377"/>
        <dbReference type="ChEBI" id="CHEBI:15378"/>
        <dbReference type="ChEBI" id="CHEBI:33019"/>
        <dbReference type="ChEBI" id="CHEBI:58189"/>
        <dbReference type="ChEBI" id="CHEBI:77828"/>
        <dbReference type="EC" id="3.1.7.2"/>
    </reaction>
</comment>
<evidence type="ECO:0000256" key="5">
    <source>
        <dbReference type="RuleBase" id="RU003847"/>
    </source>
</evidence>
<dbReference type="InterPro" id="IPR004811">
    <property type="entry name" value="RelA/Spo_fam"/>
</dbReference>
<dbReference type="GO" id="GO:0008728">
    <property type="term" value="F:GTP diphosphokinase activity"/>
    <property type="evidence" value="ECO:0007669"/>
    <property type="project" value="TreeGrafter"/>
</dbReference>
<dbReference type="SMART" id="SM00954">
    <property type="entry name" value="RelA_SpoT"/>
    <property type="match status" value="1"/>
</dbReference>
<dbReference type="CDD" id="cd01668">
    <property type="entry name" value="TGS_RSH"/>
    <property type="match status" value="1"/>
</dbReference>
<comment type="pathway">
    <text evidence="2">Purine metabolism; ppGpp biosynthesis; ppGpp from GDP: step 1/1.</text>
</comment>
<organism evidence="9 10">
    <name type="scientific">Aeromonas salmonicida</name>
    <dbReference type="NCBI Taxonomy" id="645"/>
    <lineage>
        <taxon>Bacteria</taxon>
        <taxon>Pseudomonadati</taxon>
        <taxon>Pseudomonadota</taxon>
        <taxon>Gammaproteobacteria</taxon>
        <taxon>Aeromonadales</taxon>
        <taxon>Aeromonadaceae</taxon>
        <taxon>Aeromonas</taxon>
    </lineage>
</organism>
<evidence type="ECO:0000259" key="8">
    <source>
        <dbReference type="PROSITE" id="PS51880"/>
    </source>
</evidence>
<feature type="domain" description="ACT" evidence="6">
    <location>
        <begin position="671"/>
        <end position="745"/>
    </location>
</feature>
<dbReference type="InterPro" id="IPR007685">
    <property type="entry name" value="RelA_SpoT"/>
</dbReference>
<evidence type="ECO:0000259" key="6">
    <source>
        <dbReference type="PROSITE" id="PS51671"/>
    </source>
</evidence>
<feature type="domain" description="HD" evidence="7">
    <location>
        <begin position="85"/>
        <end position="184"/>
    </location>
</feature>
<dbReference type="SUPFAM" id="SSF81271">
    <property type="entry name" value="TGS-like"/>
    <property type="match status" value="1"/>
</dbReference>
<dbReference type="FunFam" id="1.10.3210.10:FF:000001">
    <property type="entry name" value="GTP pyrophosphokinase RelA"/>
    <property type="match status" value="1"/>
</dbReference>
<comment type="caution">
    <text evidence="9">The sequence shown here is derived from an EMBL/GenBank/DDBJ whole genome shotgun (WGS) entry which is preliminary data.</text>
</comment>
<evidence type="ECO:0000256" key="1">
    <source>
        <dbReference type="ARBA" id="ARBA00022801"/>
    </source>
</evidence>
<dbReference type="InterPro" id="IPR012676">
    <property type="entry name" value="TGS-like"/>
</dbReference>
<reference evidence="9 10" key="1">
    <citation type="submission" date="2018-06" db="EMBL/GenBank/DDBJ databases">
        <title>Freshwater and sediment microbial communities from various areas in North America, analyzing microbe dynamics in response to fracking.</title>
        <authorList>
            <person name="Lamendella R."/>
        </authorList>
    </citation>
    <scope>NUCLEOTIDE SEQUENCE [LARGE SCALE GENOMIC DNA]</scope>
    <source>
        <strain evidence="9 10">17</strain>
    </source>
</reference>
<evidence type="ECO:0000256" key="4">
    <source>
        <dbReference type="ARBA" id="ARBA00047968"/>
    </source>
</evidence>
<dbReference type="PANTHER" id="PTHR21262">
    <property type="entry name" value="GUANOSINE-3',5'-BIS DIPHOSPHATE 3'-PYROPHOSPHOHYDROLASE"/>
    <property type="match status" value="1"/>
</dbReference>
<dbReference type="FunFam" id="3.10.20.30:FF:000002">
    <property type="entry name" value="GTP pyrophosphokinase (RelA/SpoT)"/>
    <property type="match status" value="1"/>
</dbReference>
<accession>A0AAX1PHU6</accession>
<dbReference type="CDD" id="cd00077">
    <property type="entry name" value="HDc"/>
    <property type="match status" value="1"/>
</dbReference>
<dbReference type="NCBIfam" id="NF008303">
    <property type="entry name" value="PRK11092.1"/>
    <property type="match status" value="1"/>
</dbReference>
<dbReference type="CDD" id="cd05399">
    <property type="entry name" value="NT_Rel-Spo_like"/>
    <property type="match status" value="1"/>
</dbReference>
<gene>
    <name evidence="9" type="ORF">DEU50_110102</name>
</gene>
<evidence type="ECO:0000313" key="9">
    <source>
        <dbReference type="EMBL" id="RAJ04419.1"/>
    </source>
</evidence>
<protein>
    <recommendedName>
        <fullName evidence="3">guanosine-3',5'-bis(diphosphate) 3'-diphosphatase</fullName>
        <ecNumber evidence="3">3.1.7.2</ecNumber>
    </recommendedName>
</protein>
<dbReference type="InterPro" id="IPR012675">
    <property type="entry name" value="Beta-grasp_dom_sf"/>
</dbReference>
<dbReference type="PANTHER" id="PTHR21262:SF36">
    <property type="entry name" value="BIFUNCTIONAL (P)PPGPP SYNTHASE_HYDROLASE SPOT"/>
    <property type="match status" value="1"/>
</dbReference>
<dbReference type="Gene3D" id="1.10.3210.10">
    <property type="entry name" value="Hypothetical protein af1432"/>
    <property type="match status" value="1"/>
</dbReference>
<keyword evidence="1" id="KW-0378">Hydrolase</keyword>
<dbReference type="Pfam" id="PF04607">
    <property type="entry name" value="RelA_SpoT"/>
    <property type="match status" value="1"/>
</dbReference>
<dbReference type="SMART" id="SM00471">
    <property type="entry name" value="HDc"/>
    <property type="match status" value="1"/>
</dbReference>
<dbReference type="GO" id="GO:0008893">
    <property type="term" value="F:guanosine-3',5'-bis(diphosphate) 3'-diphosphatase activity"/>
    <property type="evidence" value="ECO:0007669"/>
    <property type="project" value="UniProtKB-EC"/>
</dbReference>
<comment type="similarity">
    <text evidence="5">Belongs to the relA/spoT family.</text>
</comment>
<dbReference type="PROSITE" id="PS51671">
    <property type="entry name" value="ACT"/>
    <property type="match status" value="1"/>
</dbReference>
<dbReference type="EMBL" id="QLLM01000010">
    <property type="protein sequence ID" value="RAJ04419.1"/>
    <property type="molecule type" value="Genomic_DNA"/>
</dbReference>
<dbReference type="InterPro" id="IPR043519">
    <property type="entry name" value="NT_sf"/>
</dbReference>
<dbReference type="InterPro" id="IPR045865">
    <property type="entry name" value="ACT-like_dom_sf"/>
</dbReference>
<dbReference type="SUPFAM" id="SSF55021">
    <property type="entry name" value="ACT-like"/>
    <property type="match status" value="1"/>
</dbReference>
<dbReference type="SUPFAM" id="SSF109604">
    <property type="entry name" value="HD-domain/PDEase-like"/>
    <property type="match status" value="1"/>
</dbReference>
<dbReference type="InterPro" id="IPR033655">
    <property type="entry name" value="TGS_RelA/SpoT"/>
</dbReference>
<dbReference type="PROSITE" id="PS51880">
    <property type="entry name" value="TGS"/>
    <property type="match status" value="1"/>
</dbReference>
<dbReference type="SUPFAM" id="SSF81301">
    <property type="entry name" value="Nucleotidyltransferase"/>
    <property type="match status" value="1"/>
</dbReference>
<dbReference type="Proteomes" id="UP000249422">
    <property type="component" value="Unassembled WGS sequence"/>
</dbReference>
<evidence type="ECO:0000256" key="2">
    <source>
        <dbReference type="ARBA" id="ARBA00024329"/>
    </source>
</evidence>
<dbReference type="Pfam" id="PF13291">
    <property type="entry name" value="ACT_4"/>
    <property type="match status" value="1"/>
</dbReference>
<dbReference type="CDD" id="cd04876">
    <property type="entry name" value="ACT_RelA-SpoT"/>
    <property type="match status" value="1"/>
</dbReference>
<evidence type="ECO:0000259" key="7">
    <source>
        <dbReference type="PROSITE" id="PS51831"/>
    </source>
</evidence>
<sequence>MVGARPGADCSSHLQPLENLANSGLFLNSTDCRFTAAGTVLYLFENLKEIASSYLPPEQVEKLRQAYVVARDAHQGQMRSSGEPYITHPVAVARILGDMRLDHETLMAAVLHDVIEDTPVTKADLAALFGDAVAELVAGVSKLDKLKFRDRKEAQAENFRKMVMAMTQDIRVILIKLADRTHNMRTLGSLRPDKRRRIARETLEIFAPIANRLGIHTMKNELEELGFEALYPMRSRVLRESVRRARGNRREIIDSIQSEIEGRLHEAGIDSQVSGREKNLFSIYNKMEKKELQFHEVMDIYAFRVRVKDIDTCYRVLGQMHSLYKPRPGRFKDYIAIPKTNGYQSLHTSLVGPHGVPVEVQIRTEFMDQMADKGVAAHWAYKQDGDSSGTTAQIRAQRWMQSLLELQQSAGSSFEFIEGVKTDLFPDEIYVFTPEGRIMELPTGATPVDFAYTVHTDIGHACVGSRVDRHPYPLSSPLYSGQTVEIITAPGARPNAAWLNFVVTTKARSKIRQFLKNLRTEESVVLGRRLLNHALGAKNIEDIPEPRIKQVLADTKHENLQGLLADVGLGNAMSVMVARRMLGDELPPEEQPKSSSKKMPIKGADGMLVTFANCCRPIPGDAIIAHISPGKGLVIHQEACRNIKGYSREPDKYLPVQWEVDKDQEQEFRTGISIEIVNHQGALAELANVIAATGANIHAISTEEKDGRVYLVTLLITTKSRIHLANIMRKIRVMPNVLKVSRQKN</sequence>